<gene>
    <name evidence="1" type="ORF">APLA_LOCUS4752</name>
</gene>
<organism evidence="1 2">
    <name type="scientific">Arctia plantaginis</name>
    <name type="common">Wood tiger moth</name>
    <name type="synonym">Phalaena plantaginis</name>
    <dbReference type="NCBI Taxonomy" id="874455"/>
    <lineage>
        <taxon>Eukaryota</taxon>
        <taxon>Metazoa</taxon>
        <taxon>Ecdysozoa</taxon>
        <taxon>Arthropoda</taxon>
        <taxon>Hexapoda</taxon>
        <taxon>Insecta</taxon>
        <taxon>Pterygota</taxon>
        <taxon>Neoptera</taxon>
        <taxon>Endopterygota</taxon>
        <taxon>Lepidoptera</taxon>
        <taxon>Glossata</taxon>
        <taxon>Ditrysia</taxon>
        <taxon>Noctuoidea</taxon>
        <taxon>Erebidae</taxon>
        <taxon>Arctiinae</taxon>
        <taxon>Arctia</taxon>
    </lineage>
</organism>
<reference evidence="1 2" key="1">
    <citation type="submission" date="2020-04" db="EMBL/GenBank/DDBJ databases">
        <authorList>
            <person name="Wallbank WR R."/>
            <person name="Pardo Diaz C."/>
            <person name="Kozak K."/>
            <person name="Martin S."/>
            <person name="Jiggins C."/>
            <person name="Moest M."/>
            <person name="Warren A I."/>
            <person name="Byers J.R.P. K."/>
            <person name="Montejo-Kovacevich G."/>
            <person name="Yen C E."/>
        </authorList>
    </citation>
    <scope>NUCLEOTIDE SEQUENCE [LARGE SCALE GENOMIC DNA]</scope>
</reference>
<evidence type="ECO:0000313" key="2">
    <source>
        <dbReference type="Proteomes" id="UP000494106"/>
    </source>
</evidence>
<dbReference type="EMBL" id="CADEBC010000476">
    <property type="protein sequence ID" value="CAB3232203.1"/>
    <property type="molecule type" value="Genomic_DNA"/>
</dbReference>
<dbReference type="Proteomes" id="UP000494106">
    <property type="component" value="Unassembled WGS sequence"/>
</dbReference>
<proteinExistence type="predicted"/>
<accession>A0A8S0ZI07</accession>
<name>A0A8S0ZI07_ARCPL</name>
<dbReference type="AlphaFoldDB" id="A0A8S0ZI07"/>
<keyword evidence="2" id="KW-1185">Reference proteome</keyword>
<comment type="caution">
    <text evidence="1">The sequence shown here is derived from an EMBL/GenBank/DDBJ whole genome shotgun (WGS) entry which is preliminary data.</text>
</comment>
<evidence type="ECO:0000313" key="1">
    <source>
        <dbReference type="EMBL" id="CAB3232203.1"/>
    </source>
</evidence>
<dbReference type="OrthoDB" id="7481309at2759"/>
<protein>
    <submittedName>
        <fullName evidence="1">Uncharacterized protein</fullName>
    </submittedName>
</protein>
<sequence length="167" mass="18827">MYNYNHFNKDYSSQTKINAESSEDSQTFTYYAPPTLNFQDIYANNLALLTEDSTMSNLLDDEPFHIKNVPAEFVEFNPQSVTAPSLTSLSSKHSLNSTSSKNNTAAITTPLRTTSTTEEPESTVKVLPIVKSNKYQRGVLDLLFPATRVKNFKSVFDTVRRLLSHTF</sequence>